<feature type="transmembrane region" description="Helical" evidence="6">
    <location>
        <begin position="102"/>
        <end position="121"/>
    </location>
</feature>
<dbReference type="CDD" id="cd15904">
    <property type="entry name" value="TSPO_MBR"/>
    <property type="match status" value="1"/>
</dbReference>
<organism evidence="7 8">
    <name type="scientific">Hoeflea phototrophica (strain DSM 17068 / NCIMB 14078 / DFL-43)</name>
    <dbReference type="NCBI Taxonomy" id="411684"/>
    <lineage>
        <taxon>Bacteria</taxon>
        <taxon>Pseudomonadati</taxon>
        <taxon>Pseudomonadota</taxon>
        <taxon>Alphaproteobacteria</taxon>
        <taxon>Hyphomicrobiales</taxon>
        <taxon>Rhizobiaceae</taxon>
        <taxon>Hoeflea</taxon>
    </lineage>
</organism>
<keyword evidence="3 6" id="KW-0812">Transmembrane</keyword>
<dbReference type="InterPro" id="IPR004307">
    <property type="entry name" value="TspO_MBR"/>
</dbReference>
<reference evidence="7 8" key="2">
    <citation type="submission" date="2012-06" db="EMBL/GenBank/DDBJ databases">
        <authorList>
            <person name="Fiebig A."/>
        </authorList>
    </citation>
    <scope>NUCLEOTIDE SEQUENCE [LARGE SCALE GENOMIC DNA]</scope>
    <source>
        <strain evidence="7 8">DFL-43</strain>
    </source>
</reference>
<proteinExistence type="inferred from homology"/>
<name>A9CVB3_HOEPD</name>
<evidence type="ECO:0000256" key="4">
    <source>
        <dbReference type="ARBA" id="ARBA00022989"/>
    </source>
</evidence>
<dbReference type="GO" id="GO:0016020">
    <property type="term" value="C:membrane"/>
    <property type="evidence" value="ECO:0007669"/>
    <property type="project" value="UniProtKB-SubCell"/>
</dbReference>
<keyword evidence="8" id="KW-1185">Reference proteome</keyword>
<dbReference type="InterPro" id="IPR038330">
    <property type="entry name" value="TspO/MBR-related_sf"/>
</dbReference>
<reference evidence="7 8" key="1">
    <citation type="submission" date="2007-10" db="EMBL/GenBank/DDBJ databases">
        <authorList>
            <person name="Wagner-Dobler I."/>
            <person name="Ferriera S."/>
            <person name="Johnson J."/>
            <person name="Kravitz S."/>
            <person name="Beeson K."/>
            <person name="Sutton G."/>
            <person name="Rogers Y.-H."/>
            <person name="Friedman R."/>
            <person name="Frazier M."/>
            <person name="Venter J.C."/>
        </authorList>
    </citation>
    <scope>NUCLEOTIDE SEQUENCE [LARGE SCALE GENOMIC DNA]</scope>
    <source>
        <strain evidence="7 8">DFL-43</strain>
    </source>
</reference>
<comment type="subcellular location">
    <subcellularLocation>
        <location evidence="1">Membrane</location>
        <topology evidence="1">Multi-pass membrane protein</topology>
    </subcellularLocation>
</comment>
<dbReference type="FunFam" id="1.20.1260.100:FF:000001">
    <property type="entry name" value="translocator protein 2"/>
    <property type="match status" value="1"/>
</dbReference>
<dbReference type="PANTHER" id="PTHR10057:SF0">
    <property type="entry name" value="TRANSLOCATOR PROTEIN"/>
    <property type="match status" value="1"/>
</dbReference>
<dbReference type="RefSeq" id="WP_007199582.1">
    <property type="nucleotide sequence ID" value="NZ_CM002917.1"/>
</dbReference>
<feature type="transmembrane region" description="Helical" evidence="6">
    <location>
        <begin position="78"/>
        <end position="96"/>
    </location>
</feature>
<keyword evidence="5 6" id="KW-0472">Membrane</keyword>
<evidence type="ECO:0000256" key="3">
    <source>
        <dbReference type="ARBA" id="ARBA00022692"/>
    </source>
</evidence>
<dbReference type="Gene3D" id="1.20.1260.100">
    <property type="entry name" value="TspO/MBR protein"/>
    <property type="match status" value="1"/>
</dbReference>
<dbReference type="EMBL" id="ABIA03000001">
    <property type="protein sequence ID" value="EDQ35351.1"/>
    <property type="molecule type" value="Genomic_DNA"/>
</dbReference>
<dbReference type="Proteomes" id="UP000004291">
    <property type="component" value="Chromosome"/>
</dbReference>
<evidence type="ECO:0000256" key="6">
    <source>
        <dbReference type="SAM" id="Phobius"/>
    </source>
</evidence>
<accession>A9CVB3</accession>
<comment type="caution">
    <text evidence="7">The sequence shown here is derived from an EMBL/GenBank/DDBJ whole genome shotgun (WGS) entry which is preliminary data.</text>
</comment>
<evidence type="ECO:0000313" key="7">
    <source>
        <dbReference type="EMBL" id="EDQ35351.1"/>
    </source>
</evidence>
<protein>
    <submittedName>
        <fullName evidence="7">Tryptophan-rich sensory protein</fullName>
    </submittedName>
</protein>
<feature type="transmembrane region" description="Helical" evidence="6">
    <location>
        <begin position="7"/>
        <end position="26"/>
    </location>
</feature>
<evidence type="ECO:0000256" key="2">
    <source>
        <dbReference type="ARBA" id="ARBA00007524"/>
    </source>
</evidence>
<comment type="similarity">
    <text evidence="2">Belongs to the TspO/BZRP family.</text>
</comment>
<evidence type="ECO:0000256" key="1">
    <source>
        <dbReference type="ARBA" id="ARBA00004141"/>
    </source>
</evidence>
<dbReference type="PANTHER" id="PTHR10057">
    <property type="entry name" value="PERIPHERAL-TYPE BENZODIAZEPINE RECEPTOR"/>
    <property type="match status" value="1"/>
</dbReference>
<dbReference type="Pfam" id="PF03073">
    <property type="entry name" value="TspO_MBR"/>
    <property type="match status" value="1"/>
</dbReference>
<dbReference type="STRING" id="411684.HPDFL43_19192"/>
<evidence type="ECO:0000313" key="8">
    <source>
        <dbReference type="Proteomes" id="UP000004291"/>
    </source>
</evidence>
<evidence type="ECO:0000256" key="5">
    <source>
        <dbReference type="ARBA" id="ARBA00023136"/>
    </source>
</evidence>
<dbReference type="eggNOG" id="COG3476">
    <property type="taxonomic scope" value="Bacteria"/>
</dbReference>
<dbReference type="HOGENOM" id="CLU_091805_2_0_5"/>
<sequence length="154" mass="17220">MSKSNALILLAFVVFTVAGGSFIGYFSIPGAWYAALNKPVFNPPNWIFGPVWTVLYILIGIAGARVWLNHRQSPLPKLWFAQMALNFAWPLVFFTAQRPDLALPVLIAMLIAILAFIALAWRRDRPAALMFIPYAAWVSFAGLLNGAIWWLNRG</sequence>
<feature type="transmembrane region" description="Helical" evidence="6">
    <location>
        <begin position="46"/>
        <end position="66"/>
    </location>
</feature>
<gene>
    <name evidence="7" type="ORF">HPDFL43_19192</name>
</gene>
<keyword evidence="4 6" id="KW-1133">Transmembrane helix</keyword>
<dbReference type="OrthoDB" id="9795496at2"/>
<feature type="transmembrane region" description="Helical" evidence="6">
    <location>
        <begin position="128"/>
        <end position="151"/>
    </location>
</feature>
<dbReference type="PIRSF" id="PIRSF005859">
    <property type="entry name" value="PBR"/>
    <property type="match status" value="1"/>
</dbReference>
<dbReference type="AlphaFoldDB" id="A9CVB3"/>
<dbReference type="GO" id="GO:0033013">
    <property type="term" value="P:tetrapyrrole metabolic process"/>
    <property type="evidence" value="ECO:0007669"/>
    <property type="project" value="UniProtKB-ARBA"/>
</dbReference>